<keyword evidence="4 11" id="KW-0808">Transferase</keyword>
<dbReference type="PANTHER" id="PTHR30474">
    <property type="entry name" value="CELL CYCLE PROTEIN"/>
    <property type="match status" value="1"/>
</dbReference>
<dbReference type="GO" id="GO:0032153">
    <property type="term" value="C:cell division site"/>
    <property type="evidence" value="ECO:0007669"/>
    <property type="project" value="TreeGrafter"/>
</dbReference>
<evidence type="ECO:0000256" key="10">
    <source>
        <dbReference type="ARBA" id="ARBA00023316"/>
    </source>
</evidence>
<dbReference type="GO" id="GO:0009252">
    <property type="term" value="P:peptidoglycan biosynthetic process"/>
    <property type="evidence" value="ECO:0007669"/>
    <property type="project" value="UniProtKB-UniRule"/>
</dbReference>
<dbReference type="GO" id="GO:0008955">
    <property type="term" value="F:peptidoglycan glycosyltransferase activity"/>
    <property type="evidence" value="ECO:0007669"/>
    <property type="project" value="UniProtKB-UniRule"/>
</dbReference>
<keyword evidence="10 11" id="KW-0961">Cell wall biogenesis/degradation</keyword>
<feature type="transmembrane region" description="Helical" evidence="11">
    <location>
        <begin position="343"/>
        <end position="363"/>
    </location>
</feature>
<dbReference type="GO" id="GO:0005886">
    <property type="term" value="C:plasma membrane"/>
    <property type="evidence" value="ECO:0007669"/>
    <property type="project" value="UniProtKB-SubCell"/>
</dbReference>
<dbReference type="HAMAP" id="MF_02079">
    <property type="entry name" value="PGT_RodA"/>
    <property type="match status" value="1"/>
</dbReference>
<proteinExistence type="inferred from homology"/>
<comment type="pathway">
    <text evidence="11">Cell wall biogenesis; peptidoglycan biosynthesis.</text>
</comment>
<reference evidence="12 13" key="1">
    <citation type="submission" date="2019-06" db="EMBL/GenBank/DDBJ databases">
        <authorList>
            <person name="Lee I."/>
            <person name="Jang G.I."/>
            <person name="Hwang C.Y."/>
        </authorList>
    </citation>
    <scope>NUCLEOTIDE SEQUENCE [LARGE SCALE GENOMIC DNA]</scope>
    <source>
        <strain evidence="12 13">PAMC 28131</strain>
    </source>
</reference>
<evidence type="ECO:0000256" key="11">
    <source>
        <dbReference type="HAMAP-Rule" id="MF_02079"/>
    </source>
</evidence>
<dbReference type="EC" id="2.4.99.28" evidence="11"/>
<dbReference type="GO" id="GO:0051301">
    <property type="term" value="P:cell division"/>
    <property type="evidence" value="ECO:0007669"/>
    <property type="project" value="InterPro"/>
</dbReference>
<name>A0A501XIQ1_9SPHN</name>
<comment type="subcellular location">
    <subcellularLocation>
        <location evidence="11">Cell inner membrane</location>
        <topology evidence="11">Multi-pass membrane protein</topology>
    </subcellularLocation>
    <subcellularLocation>
        <location evidence="1">Membrane</location>
        <topology evidence="1">Multi-pass membrane protein</topology>
    </subcellularLocation>
</comment>
<dbReference type="UniPathway" id="UPA00219"/>
<feature type="transmembrane region" description="Helical" evidence="11">
    <location>
        <begin position="275"/>
        <end position="293"/>
    </location>
</feature>
<feature type="transmembrane region" description="Helical" evidence="11">
    <location>
        <begin position="52"/>
        <end position="73"/>
    </location>
</feature>
<feature type="transmembrane region" description="Helical" evidence="11">
    <location>
        <begin position="80"/>
        <end position="97"/>
    </location>
</feature>
<keyword evidence="5 11" id="KW-0812">Transmembrane</keyword>
<dbReference type="OrthoDB" id="9768187at2"/>
<evidence type="ECO:0000256" key="2">
    <source>
        <dbReference type="ARBA" id="ARBA00022475"/>
    </source>
</evidence>
<keyword evidence="9 11" id="KW-0472">Membrane</keyword>
<dbReference type="GO" id="GO:0008360">
    <property type="term" value="P:regulation of cell shape"/>
    <property type="evidence" value="ECO:0007669"/>
    <property type="project" value="UniProtKB-KW"/>
</dbReference>
<evidence type="ECO:0000313" key="13">
    <source>
        <dbReference type="Proteomes" id="UP000319897"/>
    </source>
</evidence>
<evidence type="ECO:0000256" key="9">
    <source>
        <dbReference type="ARBA" id="ARBA00023136"/>
    </source>
</evidence>
<feature type="transmembrane region" description="Helical" evidence="11">
    <location>
        <begin position="141"/>
        <end position="158"/>
    </location>
</feature>
<feature type="transmembrane region" description="Helical" evidence="11">
    <location>
        <begin position="164"/>
        <end position="180"/>
    </location>
</feature>
<dbReference type="PROSITE" id="PS00428">
    <property type="entry name" value="FTSW_RODA_SPOVE"/>
    <property type="match status" value="1"/>
</dbReference>
<feature type="transmembrane region" description="Helical" evidence="11">
    <location>
        <begin position="305"/>
        <end position="323"/>
    </location>
</feature>
<dbReference type="EMBL" id="VFSU01000026">
    <property type="protein sequence ID" value="TPE60512.1"/>
    <property type="molecule type" value="Genomic_DNA"/>
</dbReference>
<keyword evidence="7 11" id="KW-0573">Peptidoglycan synthesis</keyword>
<dbReference type="NCBIfam" id="TIGR02210">
    <property type="entry name" value="rodA_shape"/>
    <property type="match status" value="1"/>
</dbReference>
<dbReference type="InterPro" id="IPR018365">
    <property type="entry name" value="Cell_cycle_FtsW-rel_CS"/>
</dbReference>
<dbReference type="Proteomes" id="UP000319897">
    <property type="component" value="Unassembled WGS sequence"/>
</dbReference>
<evidence type="ECO:0000256" key="7">
    <source>
        <dbReference type="ARBA" id="ARBA00022984"/>
    </source>
</evidence>
<evidence type="ECO:0000256" key="1">
    <source>
        <dbReference type="ARBA" id="ARBA00004141"/>
    </source>
</evidence>
<evidence type="ECO:0000256" key="6">
    <source>
        <dbReference type="ARBA" id="ARBA00022960"/>
    </source>
</evidence>
<gene>
    <name evidence="11 12" type="primary">rodA</name>
    <name evidence="11" type="synonym">mrdB</name>
    <name evidence="12" type="ORF">FJQ54_10945</name>
</gene>
<dbReference type="GO" id="GO:0071555">
    <property type="term" value="P:cell wall organization"/>
    <property type="evidence" value="ECO:0007669"/>
    <property type="project" value="UniProtKB-KW"/>
</dbReference>
<evidence type="ECO:0000256" key="5">
    <source>
        <dbReference type="ARBA" id="ARBA00022692"/>
    </source>
</evidence>
<dbReference type="InterPro" id="IPR011923">
    <property type="entry name" value="RodA/MrdB"/>
</dbReference>
<evidence type="ECO:0000256" key="4">
    <source>
        <dbReference type="ARBA" id="ARBA00022679"/>
    </source>
</evidence>
<keyword evidence="2 11" id="KW-1003">Cell membrane</keyword>
<keyword evidence="13" id="KW-1185">Reference proteome</keyword>
<keyword evidence="11" id="KW-0997">Cell inner membrane</keyword>
<organism evidence="12 13">
    <name type="scientific">Sandaracinobacter neustonicus</name>
    <dbReference type="NCBI Taxonomy" id="1715348"/>
    <lineage>
        <taxon>Bacteria</taxon>
        <taxon>Pseudomonadati</taxon>
        <taxon>Pseudomonadota</taxon>
        <taxon>Alphaproteobacteria</taxon>
        <taxon>Sphingomonadales</taxon>
        <taxon>Sphingosinicellaceae</taxon>
        <taxon>Sandaracinobacter</taxon>
    </lineage>
</organism>
<sequence>MIQNLLNSRWPQRALQLPWRIIFLVGAIGTFAVVVLYSAAGGSMQPWALNHAVRLSLFMGLAIVLAQVPLGLWLKIAYPLYAVILVALIGVEVVGGIAGGSQRWLDLGFIRLQPSEFMKIAVVLALARFYHFLPRGYPAKLAGIWPPLAMIGVPAALVMLQPDLGTALMIVAGGMTMMFLGGLPLKWFIIPGVAGLASLPLLYNMLHDYQKRRVLIFLDPSADPLGAGYHITQSKIAIGSGGIFGKGFMEGSQSHLQYLPEQHTDFVFATMAEEWGLMGGALLLIAYGLVLNWGIRTGMSARTRFARMLAAGLSMTIFFYVLINSMMVMGLAPVVGIPFPLVSYGGSAALTVMIALGILMGVYRQRELEHI</sequence>
<keyword evidence="8 11" id="KW-1133">Transmembrane helix</keyword>
<keyword evidence="3 11" id="KW-0328">Glycosyltransferase</keyword>
<feature type="transmembrane region" description="Helical" evidence="11">
    <location>
        <begin position="21"/>
        <end position="40"/>
    </location>
</feature>
<comment type="caution">
    <text evidence="12">The sequence shown here is derived from an EMBL/GenBank/DDBJ whole genome shotgun (WGS) entry which is preliminary data.</text>
</comment>
<comment type="catalytic activity">
    <reaction evidence="11">
        <text>[GlcNAc-(1-&gt;4)-Mur2Ac(oyl-L-Ala-gamma-D-Glu-L-Lys-D-Ala-D-Ala)](n)-di-trans,octa-cis-undecaprenyl diphosphate + beta-D-GlcNAc-(1-&gt;4)-Mur2Ac(oyl-L-Ala-gamma-D-Glu-L-Lys-D-Ala-D-Ala)-di-trans,octa-cis-undecaprenyl diphosphate = [GlcNAc-(1-&gt;4)-Mur2Ac(oyl-L-Ala-gamma-D-Glu-L-Lys-D-Ala-D-Ala)](n+1)-di-trans,octa-cis-undecaprenyl diphosphate + di-trans,octa-cis-undecaprenyl diphosphate + H(+)</text>
        <dbReference type="Rhea" id="RHEA:23708"/>
        <dbReference type="Rhea" id="RHEA-COMP:9602"/>
        <dbReference type="Rhea" id="RHEA-COMP:9603"/>
        <dbReference type="ChEBI" id="CHEBI:15378"/>
        <dbReference type="ChEBI" id="CHEBI:58405"/>
        <dbReference type="ChEBI" id="CHEBI:60033"/>
        <dbReference type="ChEBI" id="CHEBI:78435"/>
        <dbReference type="EC" id="2.4.99.28"/>
    </reaction>
</comment>
<dbReference type="AlphaFoldDB" id="A0A501XIQ1"/>
<accession>A0A501XIQ1</accession>
<comment type="function">
    <text evidence="11">Peptidoglycan polymerase that is essential for cell wall elongation.</text>
</comment>
<dbReference type="GO" id="GO:0015648">
    <property type="term" value="F:lipid-linked peptidoglycan transporter activity"/>
    <property type="evidence" value="ECO:0007669"/>
    <property type="project" value="TreeGrafter"/>
</dbReference>
<evidence type="ECO:0000313" key="12">
    <source>
        <dbReference type="EMBL" id="TPE60512.1"/>
    </source>
</evidence>
<comment type="similarity">
    <text evidence="11">Belongs to the SEDS family. MrdB/RodA subfamily.</text>
</comment>
<dbReference type="RefSeq" id="WP_140928448.1">
    <property type="nucleotide sequence ID" value="NZ_VFSU01000026.1"/>
</dbReference>
<keyword evidence="6 11" id="KW-0133">Cell shape</keyword>
<evidence type="ECO:0000256" key="3">
    <source>
        <dbReference type="ARBA" id="ARBA00022676"/>
    </source>
</evidence>
<protein>
    <recommendedName>
        <fullName evidence="11">Peptidoglycan glycosyltransferase MrdB</fullName>
        <shortName evidence="11">PGT</shortName>
        <ecNumber evidence="11">2.4.99.28</ecNumber>
    </recommendedName>
    <alternativeName>
        <fullName evidence="11">Cell elongation protein RodA</fullName>
    </alternativeName>
    <alternativeName>
        <fullName evidence="11">Cell wall polymerase</fullName>
    </alternativeName>
    <alternativeName>
        <fullName evidence="11">Peptidoglycan polymerase</fullName>
        <shortName evidence="11">PG polymerase</shortName>
    </alternativeName>
</protein>
<dbReference type="InterPro" id="IPR001182">
    <property type="entry name" value="FtsW/RodA"/>
</dbReference>
<dbReference type="PANTHER" id="PTHR30474:SF1">
    <property type="entry name" value="PEPTIDOGLYCAN GLYCOSYLTRANSFERASE MRDB"/>
    <property type="match status" value="1"/>
</dbReference>
<evidence type="ECO:0000256" key="8">
    <source>
        <dbReference type="ARBA" id="ARBA00022989"/>
    </source>
</evidence>
<dbReference type="Pfam" id="PF01098">
    <property type="entry name" value="FTSW_RODA_SPOVE"/>
    <property type="match status" value="1"/>
</dbReference>